<name>A0A6C0C406_9ZZZZ</name>
<proteinExistence type="predicted"/>
<protein>
    <submittedName>
        <fullName evidence="1">Uncharacterized protein</fullName>
    </submittedName>
</protein>
<accession>A0A6C0C406</accession>
<organism evidence="1">
    <name type="scientific">viral metagenome</name>
    <dbReference type="NCBI Taxonomy" id="1070528"/>
    <lineage>
        <taxon>unclassified sequences</taxon>
        <taxon>metagenomes</taxon>
        <taxon>organismal metagenomes</taxon>
    </lineage>
</organism>
<dbReference type="EMBL" id="MN739317">
    <property type="protein sequence ID" value="QHS98514.1"/>
    <property type="molecule type" value="Genomic_DNA"/>
</dbReference>
<dbReference type="AlphaFoldDB" id="A0A6C0C406"/>
<evidence type="ECO:0000313" key="1">
    <source>
        <dbReference type="EMBL" id="QHS98514.1"/>
    </source>
</evidence>
<sequence length="86" mass="10400">MNVLKVETYENESVENILERKSKIEIEKYRLQKKVFQLIQMEKELNKKLWTTCKHDWVLDSACSSDDLCKRYCSKCQLKNMKSMYI</sequence>
<reference evidence="1" key="1">
    <citation type="journal article" date="2020" name="Nature">
        <title>Giant virus diversity and host interactions through global metagenomics.</title>
        <authorList>
            <person name="Schulz F."/>
            <person name="Roux S."/>
            <person name="Paez-Espino D."/>
            <person name="Jungbluth S."/>
            <person name="Walsh D.A."/>
            <person name="Denef V.J."/>
            <person name="McMahon K.D."/>
            <person name="Konstantinidis K.T."/>
            <person name="Eloe-Fadrosh E.A."/>
            <person name="Kyrpides N.C."/>
            <person name="Woyke T."/>
        </authorList>
    </citation>
    <scope>NUCLEOTIDE SEQUENCE</scope>
    <source>
        <strain evidence="1">GVMAG-M-3300020185-18</strain>
    </source>
</reference>